<proteinExistence type="predicted"/>
<dbReference type="Pfam" id="PF14417">
    <property type="entry name" value="MEDS"/>
    <property type="match status" value="1"/>
</dbReference>
<evidence type="ECO:0000313" key="2">
    <source>
        <dbReference type="EMBL" id="MDA0644906.1"/>
    </source>
</evidence>
<protein>
    <submittedName>
        <fullName evidence="2">MEDS domain-containing protein</fullName>
    </submittedName>
</protein>
<comment type="caution">
    <text evidence="2">The sequence shown here is derived from an EMBL/GenBank/DDBJ whole genome shotgun (WGS) entry which is preliminary data.</text>
</comment>
<dbReference type="Proteomes" id="UP001212498">
    <property type="component" value="Unassembled WGS sequence"/>
</dbReference>
<sequence length="275" mass="29429">MVRVTGSALDPDLGDHVCLPFLGDRERRAATRLFTLNGLRRRTKVLIITHADSPDRTRAWLTPLVPGFREAESAGRIEIAGTRLTGGRPDPCRALDRLEAAGERALAQGYRGLYALVDASWGVHDPPGQVASESAVNALFGRCGLAAVCQYDRALFPCEALDRVTGVHPISPEQALLRYAATSSPPGLRLRGDVDLTNRQAFASILAPLRAERDEVVIDATELDFIDAGSAQLLVAMALARRPGRTVVACGSPLARLLRLLKAGDALGVRPAGDV</sequence>
<evidence type="ECO:0000259" key="1">
    <source>
        <dbReference type="PROSITE" id="PS50801"/>
    </source>
</evidence>
<gene>
    <name evidence="2" type="ORF">OUY24_30135</name>
</gene>
<accession>A0ABT4T7C4</accession>
<dbReference type="SUPFAM" id="SSF52091">
    <property type="entry name" value="SpoIIaa-like"/>
    <property type="match status" value="1"/>
</dbReference>
<dbReference type="EMBL" id="JAPNUD010000114">
    <property type="protein sequence ID" value="MDA0644906.1"/>
    <property type="molecule type" value="Genomic_DNA"/>
</dbReference>
<dbReference type="InterPro" id="IPR025847">
    <property type="entry name" value="MEDS_domain"/>
</dbReference>
<name>A0ABT4T7C4_9ACTN</name>
<keyword evidence="3" id="KW-1185">Reference proteome</keyword>
<dbReference type="InterPro" id="IPR036513">
    <property type="entry name" value="STAS_dom_sf"/>
</dbReference>
<dbReference type="PROSITE" id="PS50801">
    <property type="entry name" value="STAS"/>
    <property type="match status" value="1"/>
</dbReference>
<dbReference type="InterPro" id="IPR002645">
    <property type="entry name" value="STAS_dom"/>
</dbReference>
<dbReference type="Gene3D" id="3.30.750.24">
    <property type="entry name" value="STAS domain"/>
    <property type="match status" value="1"/>
</dbReference>
<evidence type="ECO:0000313" key="3">
    <source>
        <dbReference type="Proteomes" id="UP001212498"/>
    </source>
</evidence>
<feature type="domain" description="STAS" evidence="1">
    <location>
        <begin position="188"/>
        <end position="237"/>
    </location>
</feature>
<dbReference type="Pfam" id="PF13466">
    <property type="entry name" value="STAS_2"/>
    <property type="match status" value="1"/>
</dbReference>
<dbReference type="InterPro" id="IPR058548">
    <property type="entry name" value="MlaB-like_STAS"/>
</dbReference>
<organism evidence="2 3">
    <name type="scientific">Nonomuraea ferruginea</name>
    <dbReference type="NCBI Taxonomy" id="46174"/>
    <lineage>
        <taxon>Bacteria</taxon>
        <taxon>Bacillati</taxon>
        <taxon>Actinomycetota</taxon>
        <taxon>Actinomycetes</taxon>
        <taxon>Streptosporangiales</taxon>
        <taxon>Streptosporangiaceae</taxon>
        <taxon>Nonomuraea</taxon>
    </lineage>
</organism>
<reference evidence="2 3" key="1">
    <citation type="submission" date="2022-11" db="EMBL/GenBank/DDBJ databases">
        <title>Nonomuraea corallina sp. nov., a new species of the genus Nonomuraea isolated from sea side sediment in Thai sea.</title>
        <authorList>
            <person name="Ngamcharungchit C."/>
            <person name="Matsumoto A."/>
            <person name="Suriyachadkun C."/>
            <person name="Panbangred W."/>
            <person name="Inahashi Y."/>
            <person name="Intra B."/>
        </authorList>
    </citation>
    <scope>NUCLEOTIDE SEQUENCE [LARGE SCALE GENOMIC DNA]</scope>
    <source>
        <strain evidence="2 3">DSM 43553</strain>
    </source>
</reference>
<dbReference type="RefSeq" id="WP_148032634.1">
    <property type="nucleotide sequence ID" value="NZ_BAABFD010000021.1"/>
</dbReference>